<organism evidence="1">
    <name type="scientific">Flagellimonas sp. MMG031</name>
    <dbReference type="NCBI Taxonomy" id="3158549"/>
    <lineage>
        <taxon>Bacteria</taxon>
        <taxon>Pseudomonadati</taxon>
        <taxon>Bacteroidota</taxon>
        <taxon>Flavobacteriia</taxon>
        <taxon>Flavobacteriales</taxon>
        <taxon>Flavobacteriaceae</taxon>
        <taxon>Flagellimonas</taxon>
    </lineage>
</organism>
<dbReference type="InterPro" id="IPR049804">
    <property type="entry name" value="Choice_anch_L"/>
</dbReference>
<protein>
    <submittedName>
        <fullName evidence="1">T9SS type B sorting domain-containing protein</fullName>
    </submittedName>
</protein>
<accession>A0AAU7MTP2</accession>
<dbReference type="InterPro" id="IPR026341">
    <property type="entry name" value="T9SS_type_B"/>
</dbReference>
<gene>
    <name evidence="1" type="ORF">ABNE31_09005</name>
</gene>
<name>A0AAU7MTP2_9FLAO</name>
<proteinExistence type="predicted"/>
<dbReference type="KEGG" id="fld:ABNE31_09005"/>
<dbReference type="AlphaFoldDB" id="A0AAU7MTP2"/>
<dbReference type="NCBIfam" id="NF038133">
    <property type="entry name" value="choice_anch_L"/>
    <property type="match status" value="1"/>
</dbReference>
<dbReference type="RefSeq" id="WP_275650196.1">
    <property type="nucleotide sequence ID" value="NZ_CP157804.1"/>
</dbReference>
<reference evidence="1" key="1">
    <citation type="submission" date="2024-05" db="EMBL/GenBank/DDBJ databases">
        <title>Draft Genome Sequences of Flagellimonas sp. MMG031 and Marinobacter sp. MMG032 Isolated from the dinoflagellate Symbiodinium pilosum.</title>
        <authorList>
            <person name="Shikuma N.J."/>
            <person name="Farrell M.V."/>
        </authorList>
    </citation>
    <scope>NUCLEOTIDE SEQUENCE</scope>
    <source>
        <strain evidence="1">MMG031</strain>
    </source>
</reference>
<sequence length="537" mass="59847">MKLNYPKLVIFITLLGYSVALSGQSIVIEDREYADINGKLKDIFDDSFDTDCLDVSIERATNLSLNGISTFNRGNSEFPFDTGFVLSTGQAQMSIGPNKSLRTSSVSEPFGGIYTIQEILDDRIGTVGQYSESKAIKLRFVSQTDFFNLNYIFASESYKVGDIECFDGDSSKQDGFAILLTGPGITPDTFDHDNDTTTPEIEYVHHGKNIALLPDQVTQVGLHSIHNNPECNNLGFQSYFIEQEVGTGEIEANGRTVPLTAVSPIIPGEVYELEIILTNRGDNSLDSWLFIEFAQKPIVPDLEDTYFICKENTNSNNYQSIFIDTDIDDPKYSFQWFLDGDLLSDQTNNNVEVFVPGEYSVNIVAPNGCSRTYSFSVVESSIPFDLAYSLSGELFTNQQTVEISTTGISDYLYSLNGIEQSSSTFTSIAPGTYHLVVKDINGCGEAGLDFTIVDYPKFFSPNGDDINDIWRPNMGNISKDGNVFIYDRYGKMLNNFSLKNGSWDGVFNGNRMPPADYWFIINFKDGQVFKGHFSLIR</sequence>
<dbReference type="EMBL" id="CP157804">
    <property type="protein sequence ID" value="XBQ21739.1"/>
    <property type="molecule type" value="Genomic_DNA"/>
</dbReference>
<dbReference type="NCBIfam" id="TIGR04131">
    <property type="entry name" value="Bac_Flav_CTERM"/>
    <property type="match status" value="1"/>
</dbReference>
<dbReference type="Pfam" id="PF13585">
    <property type="entry name" value="CHU_C"/>
    <property type="match status" value="1"/>
</dbReference>
<evidence type="ECO:0000313" key="1">
    <source>
        <dbReference type="EMBL" id="XBQ21739.1"/>
    </source>
</evidence>